<comment type="caution">
    <text evidence="2">The sequence shown here is derived from an EMBL/GenBank/DDBJ whole genome shotgun (WGS) entry which is preliminary data.</text>
</comment>
<reference evidence="2" key="1">
    <citation type="submission" date="2022-11" db="EMBL/GenBank/DDBJ databases">
        <title>Chromosome-level genome of Pogonophryne albipinna.</title>
        <authorList>
            <person name="Jo E."/>
        </authorList>
    </citation>
    <scope>NUCLEOTIDE SEQUENCE</scope>
    <source>
        <strain evidence="2">SGF0006</strain>
        <tissue evidence="2">Muscle</tissue>
    </source>
</reference>
<evidence type="ECO:0000313" key="3">
    <source>
        <dbReference type="Proteomes" id="UP001219934"/>
    </source>
</evidence>
<evidence type="ECO:0000259" key="1">
    <source>
        <dbReference type="Pfam" id="PF22989"/>
    </source>
</evidence>
<dbReference type="InterPro" id="IPR054294">
    <property type="entry name" value="DUF7030"/>
</dbReference>
<evidence type="ECO:0000313" key="2">
    <source>
        <dbReference type="EMBL" id="KAJ4941071.1"/>
    </source>
</evidence>
<gene>
    <name evidence="2" type="ORF">JOQ06_027358</name>
</gene>
<feature type="domain" description="DUF7030" evidence="1">
    <location>
        <begin position="8"/>
        <end position="51"/>
    </location>
</feature>
<dbReference type="Proteomes" id="UP001219934">
    <property type="component" value="Unassembled WGS sequence"/>
</dbReference>
<accession>A0AAD6BAF8</accession>
<dbReference type="EMBL" id="JAPTMU010000007">
    <property type="protein sequence ID" value="KAJ4941071.1"/>
    <property type="molecule type" value="Genomic_DNA"/>
</dbReference>
<protein>
    <recommendedName>
        <fullName evidence="1">DUF7030 domain-containing protein</fullName>
    </recommendedName>
</protein>
<proteinExistence type="predicted"/>
<sequence length="112" mass="12948">MAVEARPELVGKRFLCVSGEESPEIGDTDRWPWRSGVIRAVNHRDNDSLDLTQQWLSHVNASSFEFTHCTEFNSFSTGLQQQLRELTQNKHTKKIKCLIPPTEYLHNAHRTE</sequence>
<dbReference type="Pfam" id="PF22989">
    <property type="entry name" value="DUF7030"/>
    <property type="match status" value="1"/>
</dbReference>
<keyword evidence="3" id="KW-1185">Reference proteome</keyword>
<dbReference type="AlphaFoldDB" id="A0AAD6BAF8"/>
<name>A0AAD6BAF8_9TELE</name>
<organism evidence="2 3">
    <name type="scientific">Pogonophryne albipinna</name>
    <dbReference type="NCBI Taxonomy" id="1090488"/>
    <lineage>
        <taxon>Eukaryota</taxon>
        <taxon>Metazoa</taxon>
        <taxon>Chordata</taxon>
        <taxon>Craniata</taxon>
        <taxon>Vertebrata</taxon>
        <taxon>Euteleostomi</taxon>
        <taxon>Actinopterygii</taxon>
        <taxon>Neopterygii</taxon>
        <taxon>Teleostei</taxon>
        <taxon>Neoteleostei</taxon>
        <taxon>Acanthomorphata</taxon>
        <taxon>Eupercaria</taxon>
        <taxon>Perciformes</taxon>
        <taxon>Notothenioidei</taxon>
        <taxon>Pogonophryne</taxon>
    </lineage>
</organism>